<feature type="chain" id="PRO_5044821706" evidence="10">
    <location>
        <begin position="25"/>
        <end position="399"/>
    </location>
</feature>
<evidence type="ECO:0000256" key="2">
    <source>
        <dbReference type="ARBA" id="ARBA00008834"/>
    </source>
</evidence>
<evidence type="ECO:0000256" key="1">
    <source>
        <dbReference type="ARBA" id="ARBA00004191"/>
    </source>
</evidence>
<feature type="active site" evidence="8">
    <location>
        <position position="244"/>
    </location>
</feature>
<dbReference type="EC" id="3.2.1.67" evidence="11"/>
<evidence type="ECO:0000256" key="8">
    <source>
        <dbReference type="PROSITE-ProRule" id="PRU10052"/>
    </source>
</evidence>
<accession>A0ABD1I4S1</accession>
<dbReference type="SMART" id="SM00710">
    <property type="entry name" value="PbH1"/>
    <property type="match status" value="5"/>
</dbReference>
<dbReference type="FunFam" id="2.160.20.10:FF:000004">
    <property type="entry name" value="Pectin lyase-like superfamily protein"/>
    <property type="match status" value="1"/>
</dbReference>
<keyword evidence="10" id="KW-0732">Signal</keyword>
<evidence type="ECO:0000256" key="10">
    <source>
        <dbReference type="SAM" id="SignalP"/>
    </source>
</evidence>
<dbReference type="EMBL" id="JBEAFC010000003">
    <property type="protein sequence ID" value="KAL1562833.1"/>
    <property type="molecule type" value="Genomic_DNA"/>
</dbReference>
<gene>
    <name evidence="11" type="ORF">AAHA92_05364</name>
</gene>
<comment type="caution">
    <text evidence="11">The sequence shown here is derived from an EMBL/GenBank/DDBJ whole genome shotgun (WGS) entry which is preliminary data.</text>
</comment>
<dbReference type="AlphaFoldDB" id="A0ABD1I4S1"/>
<keyword evidence="5 9" id="KW-0378">Hydrolase</keyword>
<dbReference type="Gene3D" id="2.160.20.10">
    <property type="entry name" value="Single-stranded right-handed beta-helix, Pectin lyase-like"/>
    <property type="match status" value="1"/>
</dbReference>
<keyword evidence="4" id="KW-0964">Secreted</keyword>
<dbReference type="PANTHER" id="PTHR31375">
    <property type="match status" value="1"/>
</dbReference>
<dbReference type="GO" id="GO:0047911">
    <property type="term" value="F:galacturan 1,4-alpha-galacturonidase activity"/>
    <property type="evidence" value="ECO:0007669"/>
    <property type="project" value="UniProtKB-EC"/>
</dbReference>
<evidence type="ECO:0000256" key="3">
    <source>
        <dbReference type="ARBA" id="ARBA00022512"/>
    </source>
</evidence>
<dbReference type="Proteomes" id="UP001567538">
    <property type="component" value="Unassembled WGS sequence"/>
</dbReference>
<keyword evidence="3" id="KW-0134">Cell wall</keyword>
<keyword evidence="6 9" id="KW-0326">Glycosidase</keyword>
<evidence type="ECO:0000313" key="11">
    <source>
        <dbReference type="EMBL" id="KAL1562833.1"/>
    </source>
</evidence>
<name>A0ABD1I4S1_SALDI</name>
<evidence type="ECO:0000256" key="7">
    <source>
        <dbReference type="ARBA" id="ARBA00023316"/>
    </source>
</evidence>
<keyword evidence="7" id="KW-0961">Cell wall biogenesis/degradation</keyword>
<evidence type="ECO:0000256" key="5">
    <source>
        <dbReference type="ARBA" id="ARBA00022801"/>
    </source>
</evidence>
<dbReference type="InterPro" id="IPR006626">
    <property type="entry name" value="PbH1"/>
</dbReference>
<sequence length="399" mass="42661">MAIFNISSSLVFLLLSCIAIAVTGNGVPPKFFNVVRYGAIADGTTDNSQAFLKAWKDACAYNGRSRVWIPNGKFLLRKASFEGSCNGSMAFLIKGTLVAPTDSFFTDTWIAFRYVSGLTVKGGGTLDGQGQSAWHYNDCKTNSQCKPLPVTLRFDFVKNSKVESIESINSKSSHFNIFACENMNISRVKLSAPADSPNTDGIHIGTSRNIKISKSVIGTGDDCVSMVSGSQSIEVNGVACGPGHGISIGSLGRGHEHEYVKGITVANCTFIGSDNGVRIKTWSPSSYSLASGLVFENIKMKNTKNPVVIDQYYCPSPHCYLQGHSSSAVQIQDVTFKNIYGVSSTEVAVNLQCSEAMPCKNVKLINIDLAYNGPGKRATSLCSNVIGSSYGKLVPGGCI</sequence>
<dbReference type="Pfam" id="PF00295">
    <property type="entry name" value="Glyco_hydro_28"/>
    <property type="match status" value="1"/>
</dbReference>
<feature type="signal peptide" evidence="10">
    <location>
        <begin position="1"/>
        <end position="24"/>
    </location>
</feature>
<protein>
    <submittedName>
        <fullName evidence="11">Galacturonan 1,4-alpha-galacturonidase</fullName>
        <ecNumber evidence="11">3.2.1.67</ecNumber>
    </submittedName>
</protein>
<evidence type="ECO:0000313" key="12">
    <source>
        <dbReference type="Proteomes" id="UP001567538"/>
    </source>
</evidence>
<dbReference type="GO" id="GO:0071555">
    <property type="term" value="P:cell wall organization"/>
    <property type="evidence" value="ECO:0007669"/>
    <property type="project" value="UniProtKB-KW"/>
</dbReference>
<proteinExistence type="inferred from homology"/>
<evidence type="ECO:0000256" key="6">
    <source>
        <dbReference type="ARBA" id="ARBA00023295"/>
    </source>
</evidence>
<dbReference type="PROSITE" id="PS00502">
    <property type="entry name" value="POLYGALACTURONASE"/>
    <property type="match status" value="1"/>
</dbReference>
<comment type="similarity">
    <text evidence="2 9">Belongs to the glycosyl hydrolase 28 family.</text>
</comment>
<dbReference type="InterPro" id="IPR012334">
    <property type="entry name" value="Pectin_lyas_fold"/>
</dbReference>
<dbReference type="InterPro" id="IPR000743">
    <property type="entry name" value="Glyco_hydro_28"/>
</dbReference>
<dbReference type="InterPro" id="IPR011050">
    <property type="entry name" value="Pectin_lyase_fold/virulence"/>
</dbReference>
<organism evidence="11 12">
    <name type="scientific">Salvia divinorum</name>
    <name type="common">Maria pastora</name>
    <name type="synonym">Diviner's sage</name>
    <dbReference type="NCBI Taxonomy" id="28513"/>
    <lineage>
        <taxon>Eukaryota</taxon>
        <taxon>Viridiplantae</taxon>
        <taxon>Streptophyta</taxon>
        <taxon>Embryophyta</taxon>
        <taxon>Tracheophyta</taxon>
        <taxon>Spermatophyta</taxon>
        <taxon>Magnoliopsida</taxon>
        <taxon>eudicotyledons</taxon>
        <taxon>Gunneridae</taxon>
        <taxon>Pentapetalae</taxon>
        <taxon>asterids</taxon>
        <taxon>lamiids</taxon>
        <taxon>Lamiales</taxon>
        <taxon>Lamiaceae</taxon>
        <taxon>Nepetoideae</taxon>
        <taxon>Mentheae</taxon>
        <taxon>Salviinae</taxon>
        <taxon>Salvia</taxon>
        <taxon>Salvia subgen. Calosphace</taxon>
    </lineage>
</organism>
<comment type="subcellular location">
    <subcellularLocation>
        <location evidence="1">Secreted</location>
        <location evidence="1">Cell wall</location>
    </subcellularLocation>
</comment>
<evidence type="ECO:0000256" key="4">
    <source>
        <dbReference type="ARBA" id="ARBA00022525"/>
    </source>
</evidence>
<keyword evidence="12" id="KW-1185">Reference proteome</keyword>
<dbReference type="SUPFAM" id="SSF51126">
    <property type="entry name" value="Pectin lyase-like"/>
    <property type="match status" value="1"/>
</dbReference>
<reference evidence="11 12" key="1">
    <citation type="submission" date="2024-06" db="EMBL/GenBank/DDBJ databases">
        <title>A chromosome level genome sequence of Diviner's sage (Salvia divinorum).</title>
        <authorList>
            <person name="Ford S.A."/>
            <person name="Ro D.-K."/>
            <person name="Ness R.W."/>
            <person name="Phillips M.A."/>
        </authorList>
    </citation>
    <scope>NUCLEOTIDE SEQUENCE [LARGE SCALE GENOMIC DNA]</scope>
    <source>
        <strain evidence="11">SAF-2024a</strain>
        <tissue evidence="11">Leaf</tissue>
    </source>
</reference>
<evidence type="ECO:0000256" key="9">
    <source>
        <dbReference type="RuleBase" id="RU361169"/>
    </source>
</evidence>